<keyword evidence="2" id="KW-1185">Reference proteome</keyword>
<sequence>MPYLGSILRSPLAKLDVAIALSYPAIIVIDLDKFERLAIAEVTCCTVNIATTFAHVTDVQLWDGQLDHVVAEHIIINLDHNDLPCVMGSMINQKRVNSKPPNWFTL</sequence>
<reference evidence="1 2" key="1">
    <citation type="submission" date="2023-11" db="EMBL/GenBank/DDBJ databases">
        <title>Plant-associative lifestyle of Vibrio porteresiae and its evolutionary dynamics.</title>
        <authorList>
            <person name="Rameshkumar N."/>
            <person name="Kirti K."/>
        </authorList>
    </citation>
    <scope>NUCLEOTIDE SEQUENCE [LARGE SCALE GENOMIC DNA]</scope>
    <source>
        <strain evidence="1 2">MSSRF30</strain>
    </source>
</reference>
<gene>
    <name evidence="1" type="ORF">R8Z52_10475</name>
</gene>
<dbReference type="RefSeq" id="WP_261896168.1">
    <property type="nucleotide sequence ID" value="NZ_AP024895.1"/>
</dbReference>
<name>A0ABZ0Q823_9VIBR</name>
<protein>
    <submittedName>
        <fullName evidence="1">Uncharacterized protein</fullName>
    </submittedName>
</protein>
<accession>A0ABZ0Q823</accession>
<evidence type="ECO:0000313" key="2">
    <source>
        <dbReference type="Proteomes" id="UP001304071"/>
    </source>
</evidence>
<evidence type="ECO:0000313" key="1">
    <source>
        <dbReference type="EMBL" id="WPC72559.1"/>
    </source>
</evidence>
<organism evidence="1 2">
    <name type="scientific">Vibrio porteresiae DSM 19223</name>
    <dbReference type="NCBI Taxonomy" id="1123496"/>
    <lineage>
        <taxon>Bacteria</taxon>
        <taxon>Pseudomonadati</taxon>
        <taxon>Pseudomonadota</taxon>
        <taxon>Gammaproteobacteria</taxon>
        <taxon>Vibrionales</taxon>
        <taxon>Vibrionaceae</taxon>
        <taxon>Vibrio</taxon>
    </lineage>
</organism>
<dbReference type="Proteomes" id="UP001304071">
    <property type="component" value="Chromosome 1"/>
</dbReference>
<proteinExistence type="predicted"/>
<dbReference type="EMBL" id="CP138203">
    <property type="protein sequence ID" value="WPC72559.1"/>
    <property type="molecule type" value="Genomic_DNA"/>
</dbReference>